<dbReference type="Proteomes" id="UP000827609">
    <property type="component" value="Segment"/>
</dbReference>
<gene>
    <name evidence="1" type="ORF">pEaSNUABM7_00027</name>
</gene>
<dbReference type="EMBL" id="MZ475896">
    <property type="protein sequence ID" value="QYW04695.1"/>
    <property type="molecule type" value="Genomic_DNA"/>
</dbReference>
<organism evidence="1 2">
    <name type="scientific">Erwinia phage pEa_SNUABM_7</name>
    <dbReference type="NCBI Taxonomy" id="2866695"/>
    <lineage>
        <taxon>Viruses</taxon>
        <taxon>Duplodnaviria</taxon>
        <taxon>Heunggongvirae</taxon>
        <taxon>Uroviricota</taxon>
        <taxon>Caudoviricetes</taxon>
        <taxon>Snuvirus</taxon>
        <taxon>Snuvirus SNUABM7</taxon>
    </lineage>
</organism>
<keyword evidence="2" id="KW-1185">Reference proteome</keyword>
<protein>
    <submittedName>
        <fullName evidence="1">Uncharacterized protein</fullName>
    </submittedName>
</protein>
<accession>A0AAE7WSA4</accession>
<name>A0AAE7WSA4_9CAUD</name>
<sequence>MPNFIRPPSLLKSVPTSSTVEATDIFASLAPINNVINLSAAQALRREQIGAGHVEQFSEAIGLHPEDPAPENDLVSVPAITFSFEGDACETWYFCGPERTLAEWSVVRDAVEQSFVDNSYHHDMNFEIN</sequence>
<evidence type="ECO:0000313" key="1">
    <source>
        <dbReference type="EMBL" id="QYW04695.1"/>
    </source>
</evidence>
<reference evidence="1" key="1">
    <citation type="submission" date="2021-06" db="EMBL/GenBank/DDBJ databases">
        <title>Complete genome sequence of Erwinia phage pEa_SNUABM_7.</title>
        <authorList>
            <person name="Kim S.G."/>
            <person name="Park S.C."/>
        </authorList>
    </citation>
    <scope>NUCLEOTIDE SEQUENCE</scope>
</reference>
<evidence type="ECO:0000313" key="2">
    <source>
        <dbReference type="Proteomes" id="UP000827609"/>
    </source>
</evidence>
<proteinExistence type="predicted"/>